<dbReference type="AlphaFoldDB" id="A0A4V2MN98"/>
<dbReference type="PRINTS" id="PR00039">
    <property type="entry name" value="HTHLYSR"/>
</dbReference>
<dbReference type="Proteomes" id="UP000291301">
    <property type="component" value="Unassembled WGS sequence"/>
</dbReference>
<dbReference type="Pfam" id="PF03466">
    <property type="entry name" value="LysR_substrate"/>
    <property type="match status" value="1"/>
</dbReference>
<dbReference type="InterPro" id="IPR036390">
    <property type="entry name" value="WH_DNA-bd_sf"/>
</dbReference>
<dbReference type="PROSITE" id="PS50931">
    <property type="entry name" value="HTH_LYSR"/>
    <property type="match status" value="1"/>
</dbReference>
<accession>A0A4V2MN98</accession>
<sequence length="306" mass="33484">MNEISRIRFRHLETLMEVARHNSVSRAAESLNLTQPSVTRTIRELEAICGKALVAREGRGIRITPHGEVFLRHAGRSLAAARRGLTALEQLTELDGPVVRVGALPTVSVSIMPDAVAEYLESGTQNRLSIVTGENRILLNQLRNGELDMVIGRLPSPETMQGLLFEPLYREKVVFVVRAGHPLAGRNRITAEDLRAYPVMVPTGASIIRPFVERMFIEQGLPFPERAIETVSDSFGRAFLRRKDAIWVISHGVVASEIASGEFSVLAIDTASTLGSVGLNVRADAQLSPGAELLATIVRRIATRQA</sequence>
<dbReference type="GO" id="GO:0003677">
    <property type="term" value="F:DNA binding"/>
    <property type="evidence" value="ECO:0007669"/>
    <property type="project" value="UniProtKB-KW"/>
</dbReference>
<keyword evidence="7" id="KW-1185">Reference proteome</keyword>
<evidence type="ECO:0000256" key="3">
    <source>
        <dbReference type="ARBA" id="ARBA00023125"/>
    </source>
</evidence>
<comment type="caution">
    <text evidence="6">The sequence shown here is derived from an EMBL/GenBank/DDBJ whole genome shotgun (WGS) entry which is preliminary data.</text>
</comment>
<dbReference type="Pfam" id="PF00126">
    <property type="entry name" value="HTH_1"/>
    <property type="match status" value="1"/>
</dbReference>
<dbReference type="PANTHER" id="PTHR30419:SF8">
    <property type="entry name" value="NITROGEN ASSIMILATION TRANSCRIPTIONAL ACTIVATOR-RELATED"/>
    <property type="match status" value="1"/>
</dbReference>
<evidence type="ECO:0000256" key="1">
    <source>
        <dbReference type="ARBA" id="ARBA00009437"/>
    </source>
</evidence>
<reference evidence="6 7" key="1">
    <citation type="journal article" date="2015" name="Antonie Van Leeuwenhoek">
        <title>Oricola cellulosilytica gen. nov., sp. nov., a cellulose-degrading bacterium of the family Phyllobacteriaceae isolated from surface seashore water, and emended descriptions of Mesorhizobium loti and Phyllobacterium myrsinacearum.</title>
        <authorList>
            <person name="Hameed A."/>
            <person name="Shahina M."/>
            <person name="Lai W.A."/>
            <person name="Lin S.Y."/>
            <person name="Young L.S."/>
            <person name="Liu Y.C."/>
            <person name="Hsu Y.H."/>
            <person name="Young C.C."/>
        </authorList>
    </citation>
    <scope>NUCLEOTIDE SEQUENCE [LARGE SCALE GENOMIC DNA]</scope>
    <source>
        <strain evidence="6 7">KCTC 52183</strain>
    </source>
</reference>
<proteinExistence type="inferred from homology"/>
<dbReference type="GO" id="GO:0005829">
    <property type="term" value="C:cytosol"/>
    <property type="evidence" value="ECO:0007669"/>
    <property type="project" value="TreeGrafter"/>
</dbReference>
<gene>
    <name evidence="6" type="primary">pcaQ</name>
    <name evidence="6" type="ORF">E0D97_16545</name>
</gene>
<dbReference type="FunFam" id="1.10.10.10:FF:000001">
    <property type="entry name" value="LysR family transcriptional regulator"/>
    <property type="match status" value="1"/>
</dbReference>
<dbReference type="InterPro" id="IPR000847">
    <property type="entry name" value="LysR_HTH_N"/>
</dbReference>
<dbReference type="GO" id="GO:0003700">
    <property type="term" value="F:DNA-binding transcription factor activity"/>
    <property type="evidence" value="ECO:0007669"/>
    <property type="project" value="InterPro"/>
</dbReference>
<dbReference type="RefSeq" id="WP_131571063.1">
    <property type="nucleotide sequence ID" value="NZ_JAINFK010000007.1"/>
</dbReference>
<organism evidence="6 7">
    <name type="scientific">Oricola cellulosilytica</name>
    <dbReference type="NCBI Taxonomy" id="1429082"/>
    <lineage>
        <taxon>Bacteria</taxon>
        <taxon>Pseudomonadati</taxon>
        <taxon>Pseudomonadota</taxon>
        <taxon>Alphaproteobacteria</taxon>
        <taxon>Hyphomicrobiales</taxon>
        <taxon>Ahrensiaceae</taxon>
        <taxon>Oricola</taxon>
    </lineage>
</organism>
<comment type="similarity">
    <text evidence="1">Belongs to the LysR transcriptional regulatory family.</text>
</comment>
<dbReference type="GO" id="GO:0019619">
    <property type="term" value="P:3,4-dihydroxybenzoate catabolic process"/>
    <property type="evidence" value="ECO:0007669"/>
    <property type="project" value="InterPro"/>
</dbReference>
<dbReference type="OrthoDB" id="9814165at2"/>
<keyword evidence="3" id="KW-0238">DNA-binding</keyword>
<protein>
    <submittedName>
        <fullName evidence="6">Pca operon transcription factor PcaQ</fullName>
    </submittedName>
</protein>
<dbReference type="PANTHER" id="PTHR30419">
    <property type="entry name" value="HTH-TYPE TRANSCRIPTIONAL REGULATOR YBHD"/>
    <property type="match status" value="1"/>
</dbReference>
<dbReference type="InterPro" id="IPR012787">
    <property type="entry name" value="TF_PcaQ"/>
</dbReference>
<name>A0A4V2MN98_9HYPH</name>
<evidence type="ECO:0000256" key="2">
    <source>
        <dbReference type="ARBA" id="ARBA00023015"/>
    </source>
</evidence>
<keyword evidence="2" id="KW-0805">Transcription regulation</keyword>
<dbReference type="SUPFAM" id="SSF46785">
    <property type="entry name" value="Winged helix' DNA-binding domain"/>
    <property type="match status" value="1"/>
</dbReference>
<evidence type="ECO:0000313" key="6">
    <source>
        <dbReference type="EMBL" id="TCD11938.1"/>
    </source>
</evidence>
<evidence type="ECO:0000259" key="5">
    <source>
        <dbReference type="PROSITE" id="PS50931"/>
    </source>
</evidence>
<evidence type="ECO:0000313" key="7">
    <source>
        <dbReference type="Proteomes" id="UP000291301"/>
    </source>
</evidence>
<dbReference type="Gene3D" id="3.40.190.10">
    <property type="entry name" value="Periplasmic binding protein-like II"/>
    <property type="match status" value="2"/>
</dbReference>
<evidence type="ECO:0000256" key="4">
    <source>
        <dbReference type="ARBA" id="ARBA00023163"/>
    </source>
</evidence>
<keyword evidence="4" id="KW-0804">Transcription</keyword>
<dbReference type="InterPro" id="IPR050950">
    <property type="entry name" value="HTH-type_LysR_regulators"/>
</dbReference>
<dbReference type="GO" id="GO:0045893">
    <property type="term" value="P:positive regulation of DNA-templated transcription"/>
    <property type="evidence" value="ECO:0007669"/>
    <property type="project" value="InterPro"/>
</dbReference>
<feature type="domain" description="HTH lysR-type" evidence="5">
    <location>
        <begin position="7"/>
        <end position="64"/>
    </location>
</feature>
<dbReference type="NCBIfam" id="TIGR02424">
    <property type="entry name" value="TF_pcaQ"/>
    <property type="match status" value="1"/>
</dbReference>
<dbReference type="EMBL" id="SJST01000008">
    <property type="protein sequence ID" value="TCD11938.1"/>
    <property type="molecule type" value="Genomic_DNA"/>
</dbReference>
<dbReference type="InterPro" id="IPR005119">
    <property type="entry name" value="LysR_subst-bd"/>
</dbReference>
<dbReference type="Gene3D" id="1.10.10.10">
    <property type="entry name" value="Winged helix-like DNA-binding domain superfamily/Winged helix DNA-binding domain"/>
    <property type="match status" value="1"/>
</dbReference>
<dbReference type="InterPro" id="IPR036388">
    <property type="entry name" value="WH-like_DNA-bd_sf"/>
</dbReference>
<dbReference type="SUPFAM" id="SSF53850">
    <property type="entry name" value="Periplasmic binding protein-like II"/>
    <property type="match status" value="1"/>
</dbReference>